<dbReference type="AlphaFoldDB" id="A0A9N9JE73"/>
<name>A0A9N9JE73_9GLOM</name>
<feature type="non-terminal residue" evidence="2">
    <location>
        <position position="110"/>
    </location>
</feature>
<feature type="non-terminal residue" evidence="2">
    <location>
        <position position="1"/>
    </location>
</feature>
<comment type="caution">
    <text evidence="2">The sequence shown here is derived from an EMBL/GenBank/DDBJ whole genome shotgun (WGS) entry which is preliminary data.</text>
</comment>
<dbReference type="EMBL" id="CAJVPQ010030985">
    <property type="protein sequence ID" value="CAG8777839.1"/>
    <property type="molecule type" value="Genomic_DNA"/>
</dbReference>
<sequence length="110" mass="13037">IVKRLQEATKKYYQEYTSYKARKLCYVGNSSRTKRRKNQQQREAAKGTPTLHTFWDAEKSTTEINVEVDHNTDEQTDDEIEGYNWHDKIPATLENLELDIKKENVNSEVW</sequence>
<evidence type="ECO:0000313" key="3">
    <source>
        <dbReference type="Proteomes" id="UP000789570"/>
    </source>
</evidence>
<dbReference type="Proteomes" id="UP000789570">
    <property type="component" value="Unassembled WGS sequence"/>
</dbReference>
<proteinExistence type="predicted"/>
<reference evidence="2" key="1">
    <citation type="submission" date="2021-06" db="EMBL/GenBank/DDBJ databases">
        <authorList>
            <person name="Kallberg Y."/>
            <person name="Tangrot J."/>
            <person name="Rosling A."/>
        </authorList>
    </citation>
    <scope>NUCLEOTIDE SEQUENCE</scope>
    <source>
        <strain evidence="2">UK204</strain>
    </source>
</reference>
<evidence type="ECO:0000256" key="1">
    <source>
        <dbReference type="SAM" id="MobiDB-lite"/>
    </source>
</evidence>
<feature type="region of interest" description="Disordered" evidence="1">
    <location>
        <begin position="30"/>
        <end position="52"/>
    </location>
</feature>
<dbReference type="OrthoDB" id="2434281at2759"/>
<keyword evidence="3" id="KW-1185">Reference proteome</keyword>
<evidence type="ECO:0000313" key="2">
    <source>
        <dbReference type="EMBL" id="CAG8777839.1"/>
    </source>
</evidence>
<accession>A0A9N9JE73</accession>
<gene>
    <name evidence="2" type="ORF">FCALED_LOCUS17938</name>
</gene>
<organism evidence="2 3">
    <name type="scientific">Funneliformis caledonium</name>
    <dbReference type="NCBI Taxonomy" id="1117310"/>
    <lineage>
        <taxon>Eukaryota</taxon>
        <taxon>Fungi</taxon>
        <taxon>Fungi incertae sedis</taxon>
        <taxon>Mucoromycota</taxon>
        <taxon>Glomeromycotina</taxon>
        <taxon>Glomeromycetes</taxon>
        <taxon>Glomerales</taxon>
        <taxon>Glomeraceae</taxon>
        <taxon>Funneliformis</taxon>
    </lineage>
</organism>
<protein>
    <submittedName>
        <fullName evidence="2">3719_t:CDS:1</fullName>
    </submittedName>
</protein>